<name>A0AB34J8E7_PRYPA</name>
<feature type="chain" id="PRO_5044232894" description="Sugar phosphate transporter domain-containing protein" evidence="1">
    <location>
        <begin position="18"/>
        <end position="170"/>
    </location>
</feature>
<keyword evidence="1" id="KW-0732">Signal</keyword>
<evidence type="ECO:0000313" key="3">
    <source>
        <dbReference type="Proteomes" id="UP001515480"/>
    </source>
</evidence>
<keyword evidence="3" id="KW-1185">Reference proteome</keyword>
<sequence length="170" mass="18336">MARELLLLLLAPGCVSALRAHAHLHLRQLHAPMTRTIVAVAPIEAGHQIESSAVTSTLVRATRFQKSVKKLSSSTSVHPQRIAHAACGVVALVLGAKLMVNCAVEGWASPMNHIEVISCAVFSVISSLLGVIRLEWNNPNEAARNTFIWPVAAQNMWILGVFVSDYTNNG</sequence>
<evidence type="ECO:0000256" key="1">
    <source>
        <dbReference type="SAM" id="SignalP"/>
    </source>
</evidence>
<evidence type="ECO:0000313" key="2">
    <source>
        <dbReference type="EMBL" id="KAL1515456.1"/>
    </source>
</evidence>
<evidence type="ECO:0008006" key="4">
    <source>
        <dbReference type="Google" id="ProtNLM"/>
    </source>
</evidence>
<reference evidence="2 3" key="1">
    <citation type="journal article" date="2024" name="Science">
        <title>Giant polyketide synthase enzymes in the biosynthesis of giant marine polyether toxins.</title>
        <authorList>
            <person name="Fallon T.R."/>
            <person name="Shende V.V."/>
            <person name="Wierzbicki I.H."/>
            <person name="Pendleton A.L."/>
            <person name="Watervoot N.F."/>
            <person name="Auber R.P."/>
            <person name="Gonzalez D.J."/>
            <person name="Wisecaver J.H."/>
            <person name="Moore B.S."/>
        </authorList>
    </citation>
    <scope>NUCLEOTIDE SEQUENCE [LARGE SCALE GENOMIC DNA]</scope>
    <source>
        <strain evidence="2 3">12B1</strain>
    </source>
</reference>
<comment type="caution">
    <text evidence="2">The sequence shown here is derived from an EMBL/GenBank/DDBJ whole genome shotgun (WGS) entry which is preliminary data.</text>
</comment>
<protein>
    <recommendedName>
        <fullName evidence="4">Sugar phosphate transporter domain-containing protein</fullName>
    </recommendedName>
</protein>
<dbReference type="EMBL" id="JBGBPQ010000011">
    <property type="protein sequence ID" value="KAL1515456.1"/>
    <property type="molecule type" value="Genomic_DNA"/>
</dbReference>
<gene>
    <name evidence="2" type="ORF">AB1Y20_002081</name>
</gene>
<feature type="signal peptide" evidence="1">
    <location>
        <begin position="1"/>
        <end position="17"/>
    </location>
</feature>
<dbReference type="Proteomes" id="UP001515480">
    <property type="component" value="Unassembled WGS sequence"/>
</dbReference>
<proteinExistence type="predicted"/>
<organism evidence="2 3">
    <name type="scientific">Prymnesium parvum</name>
    <name type="common">Toxic golden alga</name>
    <dbReference type="NCBI Taxonomy" id="97485"/>
    <lineage>
        <taxon>Eukaryota</taxon>
        <taxon>Haptista</taxon>
        <taxon>Haptophyta</taxon>
        <taxon>Prymnesiophyceae</taxon>
        <taxon>Prymnesiales</taxon>
        <taxon>Prymnesiaceae</taxon>
        <taxon>Prymnesium</taxon>
    </lineage>
</organism>
<accession>A0AB34J8E7</accession>
<dbReference type="AlphaFoldDB" id="A0AB34J8E7"/>